<dbReference type="Proteomes" id="UP000270112">
    <property type="component" value="Unassembled WGS sequence"/>
</dbReference>
<dbReference type="InterPro" id="IPR050736">
    <property type="entry name" value="Sensor_HK_Regulatory"/>
</dbReference>
<dbReference type="SUPFAM" id="SSF55874">
    <property type="entry name" value="ATPase domain of HSP90 chaperone/DNA topoisomerase II/histidine kinase"/>
    <property type="match status" value="1"/>
</dbReference>
<evidence type="ECO:0000256" key="1">
    <source>
        <dbReference type="ARBA" id="ARBA00000085"/>
    </source>
</evidence>
<organism evidence="16 18">
    <name type="scientific">Eggerthella sinensis</name>
    <dbReference type="NCBI Taxonomy" id="242230"/>
    <lineage>
        <taxon>Bacteria</taxon>
        <taxon>Bacillati</taxon>
        <taxon>Actinomycetota</taxon>
        <taxon>Coriobacteriia</taxon>
        <taxon>Eggerthellales</taxon>
        <taxon>Eggerthellaceae</taxon>
        <taxon>Eggerthella</taxon>
    </lineage>
</organism>
<evidence type="ECO:0000256" key="3">
    <source>
        <dbReference type="ARBA" id="ARBA00004236"/>
    </source>
</evidence>
<dbReference type="SMART" id="SM00388">
    <property type="entry name" value="HisKA"/>
    <property type="match status" value="1"/>
</dbReference>
<dbReference type="EC" id="2.7.13.3" evidence="4"/>
<evidence type="ECO:0000256" key="7">
    <source>
        <dbReference type="ARBA" id="ARBA00022692"/>
    </source>
</evidence>
<sequence length="365" mass="39606">MSTWPRARTVALSAALTLVLALIITAFCTVLGVIGAALVANGVTSQADITSPVSIVNGIVIGSAVLSLIISACISYTLTRPLLEMTAAVNELARGNFDVRMRKRGRFSIREVDEFARSFNAAAEELSGTEMMRASFVSDFSHEFRTPINSLAGFAQLARDEDLAPEERDEYLGIVVEESQRLARLSERILALSKMEATAIVPHVERVDVAEQIRRAVLLLEPAWAKKDVRIELSLDECSVPGNADYLVQLWTNLVDNAVKFSPEGGSVNVALYGGRAGEEGREGARDEVVCWVSDEGCGMDAETRRRLFEKFFQGDTSHASEGSGLGLALCKRIVDLHQGTIDVQSSPGRGTVFEVRLPATEGRC</sequence>
<evidence type="ECO:0000256" key="11">
    <source>
        <dbReference type="ARBA" id="ARBA00023136"/>
    </source>
</evidence>
<dbReference type="SUPFAM" id="SSF47384">
    <property type="entry name" value="Homodimeric domain of signal transducing histidine kinase"/>
    <property type="match status" value="1"/>
</dbReference>
<evidence type="ECO:0000256" key="2">
    <source>
        <dbReference type="ARBA" id="ARBA00001968"/>
    </source>
</evidence>
<comment type="catalytic activity">
    <reaction evidence="1">
        <text>ATP + protein L-histidine = ADP + protein N-phospho-L-histidine.</text>
        <dbReference type="EC" id="2.7.13.3"/>
    </reaction>
</comment>
<evidence type="ECO:0000259" key="14">
    <source>
        <dbReference type="PROSITE" id="PS50885"/>
    </source>
</evidence>
<feature type="transmembrane region" description="Helical" evidence="12">
    <location>
        <begin position="12"/>
        <end position="39"/>
    </location>
</feature>
<accession>A0A3N0ISW7</accession>
<dbReference type="PANTHER" id="PTHR43711:SF1">
    <property type="entry name" value="HISTIDINE KINASE 1"/>
    <property type="match status" value="1"/>
</dbReference>
<dbReference type="PRINTS" id="PR00344">
    <property type="entry name" value="BCTRLSENSOR"/>
</dbReference>
<dbReference type="InterPro" id="IPR036890">
    <property type="entry name" value="HATPase_C_sf"/>
</dbReference>
<keyword evidence="9 12" id="KW-1133">Transmembrane helix</keyword>
<dbReference type="CDD" id="cd00075">
    <property type="entry name" value="HATPase"/>
    <property type="match status" value="1"/>
</dbReference>
<dbReference type="InterPro" id="IPR003660">
    <property type="entry name" value="HAMP_dom"/>
</dbReference>
<keyword evidence="10" id="KW-0902">Two-component regulatory system</keyword>
<dbReference type="Gene3D" id="1.10.287.130">
    <property type="match status" value="1"/>
</dbReference>
<dbReference type="InterPro" id="IPR005467">
    <property type="entry name" value="His_kinase_dom"/>
</dbReference>
<protein>
    <recommendedName>
        <fullName evidence="4">histidine kinase</fullName>
        <ecNumber evidence="4">2.7.13.3</ecNumber>
    </recommendedName>
</protein>
<comment type="caution">
    <text evidence="16">The sequence shown here is derived from an EMBL/GenBank/DDBJ whole genome shotgun (WGS) entry which is preliminary data.</text>
</comment>
<dbReference type="EMBL" id="QICC01000107">
    <property type="protein sequence ID" value="RNM40091.1"/>
    <property type="molecule type" value="Genomic_DNA"/>
</dbReference>
<dbReference type="CDD" id="cd00082">
    <property type="entry name" value="HisKA"/>
    <property type="match status" value="1"/>
</dbReference>
<evidence type="ECO:0000256" key="6">
    <source>
        <dbReference type="ARBA" id="ARBA00022679"/>
    </source>
</evidence>
<gene>
    <name evidence="15" type="ORF">C1876_03090</name>
    <name evidence="16" type="ORF">DMP09_15855</name>
</gene>
<evidence type="ECO:0000313" key="15">
    <source>
        <dbReference type="EMBL" id="RDB70710.1"/>
    </source>
</evidence>
<dbReference type="PANTHER" id="PTHR43711">
    <property type="entry name" value="TWO-COMPONENT HISTIDINE KINASE"/>
    <property type="match status" value="1"/>
</dbReference>
<dbReference type="FunFam" id="3.30.565.10:FF:000006">
    <property type="entry name" value="Sensor histidine kinase WalK"/>
    <property type="match status" value="1"/>
</dbReference>
<dbReference type="Pfam" id="PF00512">
    <property type="entry name" value="HisKA"/>
    <property type="match status" value="1"/>
</dbReference>
<dbReference type="SMART" id="SM00304">
    <property type="entry name" value="HAMP"/>
    <property type="match status" value="1"/>
</dbReference>
<feature type="transmembrane region" description="Helical" evidence="12">
    <location>
        <begin position="59"/>
        <end position="78"/>
    </location>
</feature>
<dbReference type="GO" id="GO:0000155">
    <property type="term" value="F:phosphorelay sensor kinase activity"/>
    <property type="evidence" value="ECO:0007669"/>
    <property type="project" value="InterPro"/>
</dbReference>
<reference evidence="18" key="2">
    <citation type="submission" date="2018-05" db="EMBL/GenBank/DDBJ databases">
        <title>Genome Sequencing of selected type strains of the family Eggerthellaceae.</title>
        <authorList>
            <person name="Danylec N."/>
            <person name="Stoll D.A."/>
            <person name="Doetsch A."/>
            <person name="Huch M."/>
        </authorList>
    </citation>
    <scope>NUCLEOTIDE SEQUENCE [LARGE SCALE GENOMIC DNA]</scope>
    <source>
        <strain evidence="18">DSM 16107</strain>
    </source>
</reference>
<dbReference type="GO" id="GO:0005509">
    <property type="term" value="F:calcium ion binding"/>
    <property type="evidence" value="ECO:0007669"/>
    <property type="project" value="UniProtKB-ARBA"/>
</dbReference>
<comment type="subcellular location">
    <subcellularLocation>
        <location evidence="3">Cell membrane</location>
    </subcellularLocation>
</comment>
<evidence type="ECO:0000256" key="4">
    <source>
        <dbReference type="ARBA" id="ARBA00012438"/>
    </source>
</evidence>
<dbReference type="SUPFAM" id="SSF158472">
    <property type="entry name" value="HAMP domain-like"/>
    <property type="match status" value="1"/>
</dbReference>
<feature type="domain" description="Histidine kinase" evidence="13">
    <location>
        <begin position="139"/>
        <end position="362"/>
    </location>
</feature>
<dbReference type="Gene3D" id="6.10.340.10">
    <property type="match status" value="1"/>
</dbReference>
<dbReference type="InterPro" id="IPR004358">
    <property type="entry name" value="Sig_transdc_His_kin-like_C"/>
</dbReference>
<name>A0A3N0ISW7_9ACTN</name>
<keyword evidence="17" id="KW-1185">Reference proteome</keyword>
<keyword evidence="8 16" id="KW-0418">Kinase</keyword>
<evidence type="ECO:0000313" key="16">
    <source>
        <dbReference type="EMBL" id="RNM40091.1"/>
    </source>
</evidence>
<evidence type="ECO:0000259" key="13">
    <source>
        <dbReference type="PROSITE" id="PS50109"/>
    </source>
</evidence>
<dbReference type="InterPro" id="IPR003661">
    <property type="entry name" value="HisK_dim/P_dom"/>
</dbReference>
<dbReference type="SMART" id="SM00387">
    <property type="entry name" value="HATPase_c"/>
    <property type="match status" value="1"/>
</dbReference>
<dbReference type="FunFam" id="1.10.287.130:FF:000001">
    <property type="entry name" value="Two-component sensor histidine kinase"/>
    <property type="match status" value="1"/>
</dbReference>
<keyword evidence="5" id="KW-0597">Phosphoprotein</keyword>
<evidence type="ECO:0000313" key="17">
    <source>
        <dbReference type="Proteomes" id="UP000253817"/>
    </source>
</evidence>
<dbReference type="Pfam" id="PF02518">
    <property type="entry name" value="HATPase_c"/>
    <property type="match status" value="1"/>
</dbReference>
<dbReference type="PROSITE" id="PS50885">
    <property type="entry name" value="HAMP"/>
    <property type="match status" value="1"/>
</dbReference>
<dbReference type="AlphaFoldDB" id="A0A3N0ISW7"/>
<dbReference type="CDD" id="cd06225">
    <property type="entry name" value="HAMP"/>
    <property type="match status" value="1"/>
</dbReference>
<evidence type="ECO:0000256" key="10">
    <source>
        <dbReference type="ARBA" id="ARBA00023012"/>
    </source>
</evidence>
<keyword evidence="6" id="KW-0808">Transferase</keyword>
<reference evidence="16" key="3">
    <citation type="journal article" date="2019" name="Microbiol. Resour. Announc.">
        <title>Draft Genome Sequences of Type Strains of Gordonibacter faecihominis, Paraeggerthella hongkongensis, Parvibacter caecicola,Slackia equolifaciens, Slackia faecicanis, and Slackia isoflavoniconvertens.</title>
        <authorList>
            <person name="Danylec N."/>
            <person name="Stoll D.A."/>
            <person name="Dotsch A."/>
            <person name="Huch M."/>
        </authorList>
    </citation>
    <scope>NUCLEOTIDE SEQUENCE</scope>
    <source>
        <strain evidence="16">DSM 16107</strain>
    </source>
</reference>
<evidence type="ECO:0000313" key="18">
    <source>
        <dbReference type="Proteomes" id="UP000270112"/>
    </source>
</evidence>
<comment type="cofactor">
    <cofactor evidence="2">
        <name>a divalent metal cation</name>
        <dbReference type="ChEBI" id="CHEBI:60240"/>
    </cofactor>
</comment>
<keyword evidence="7 12" id="KW-0812">Transmembrane</keyword>
<dbReference type="InterPro" id="IPR036097">
    <property type="entry name" value="HisK_dim/P_sf"/>
</dbReference>
<dbReference type="Gene3D" id="3.30.565.10">
    <property type="entry name" value="Histidine kinase-like ATPase, C-terminal domain"/>
    <property type="match status" value="1"/>
</dbReference>
<proteinExistence type="predicted"/>
<feature type="domain" description="HAMP" evidence="14">
    <location>
        <begin position="76"/>
        <end position="131"/>
    </location>
</feature>
<dbReference type="EMBL" id="PPTT01000004">
    <property type="protein sequence ID" value="RDB70710.1"/>
    <property type="molecule type" value="Genomic_DNA"/>
</dbReference>
<dbReference type="PROSITE" id="PS50109">
    <property type="entry name" value="HIS_KIN"/>
    <property type="match status" value="1"/>
</dbReference>
<dbReference type="GO" id="GO:0005886">
    <property type="term" value="C:plasma membrane"/>
    <property type="evidence" value="ECO:0007669"/>
    <property type="project" value="UniProtKB-SubCell"/>
</dbReference>
<dbReference type="Pfam" id="PF00672">
    <property type="entry name" value="HAMP"/>
    <property type="match status" value="1"/>
</dbReference>
<evidence type="ECO:0000256" key="5">
    <source>
        <dbReference type="ARBA" id="ARBA00022553"/>
    </source>
</evidence>
<evidence type="ECO:0000256" key="12">
    <source>
        <dbReference type="SAM" id="Phobius"/>
    </source>
</evidence>
<evidence type="ECO:0000256" key="9">
    <source>
        <dbReference type="ARBA" id="ARBA00022989"/>
    </source>
</evidence>
<reference evidence="15 17" key="1">
    <citation type="journal article" date="2018" name="Elife">
        <title>Discovery and characterization of a prevalent human gut bacterial enzyme sufficient for the inactivation of a family of plant toxins.</title>
        <authorList>
            <person name="Koppel N."/>
            <person name="Bisanz J.E."/>
            <person name="Pandelia M.E."/>
            <person name="Turnbaugh P.J."/>
            <person name="Balskus E.P."/>
        </authorList>
    </citation>
    <scope>NUCLEOTIDE SEQUENCE [LARGE SCALE GENOMIC DNA]</scope>
    <source>
        <strain evidence="15 17">DSM 16107</strain>
    </source>
</reference>
<dbReference type="Proteomes" id="UP000253817">
    <property type="component" value="Unassembled WGS sequence"/>
</dbReference>
<keyword evidence="11 12" id="KW-0472">Membrane</keyword>
<dbReference type="InterPro" id="IPR003594">
    <property type="entry name" value="HATPase_dom"/>
</dbReference>
<evidence type="ECO:0000256" key="8">
    <source>
        <dbReference type="ARBA" id="ARBA00022777"/>
    </source>
</evidence>
<dbReference type="OrthoDB" id="9786919at2"/>